<dbReference type="Proteomes" id="UP001153620">
    <property type="component" value="Chromosome 3"/>
</dbReference>
<dbReference type="OrthoDB" id="8190494at2759"/>
<gene>
    <name evidence="1" type="ORF">CHIRRI_LOCUS10964</name>
</gene>
<accession>A0A9N9S3U2</accession>
<name>A0A9N9S3U2_9DIPT</name>
<dbReference type="PANTHER" id="PTHR12254:SF0">
    <property type="entry name" value="BARBU-RELATED"/>
    <property type="match status" value="1"/>
</dbReference>
<reference evidence="1" key="2">
    <citation type="submission" date="2022-10" db="EMBL/GenBank/DDBJ databases">
        <authorList>
            <consortium name="ENA_rothamsted_submissions"/>
            <consortium name="culmorum"/>
            <person name="King R."/>
        </authorList>
    </citation>
    <scope>NUCLEOTIDE SEQUENCE</scope>
</reference>
<dbReference type="GO" id="GO:0007219">
    <property type="term" value="P:Notch signaling pathway"/>
    <property type="evidence" value="ECO:0007669"/>
    <property type="project" value="InterPro"/>
</dbReference>
<dbReference type="GO" id="GO:0007423">
    <property type="term" value="P:sensory organ development"/>
    <property type="evidence" value="ECO:0007669"/>
    <property type="project" value="InterPro"/>
</dbReference>
<dbReference type="PANTHER" id="PTHR12254">
    <property type="entry name" value="ENHANCER OF SPLIT MALPHA PROTEIN"/>
    <property type="match status" value="1"/>
</dbReference>
<dbReference type="InterPro" id="IPR029686">
    <property type="entry name" value="Malpha/m4/m2"/>
</dbReference>
<sequence>MDQSVYYNEYIISSNNSINENTVNDQKFKRSPSYRLKKLLKPLMNIIKQNNTTKSSLGTTKLTTTKTVCKCKNYSYDYEDEQMYSDDYIYSYTHEIDNNQFNEELETRIIDEIKSCDENSAIYVYDEENNCQLTPMSSEEIYVPVHFARTEGGTFFWTTTQRYDSDLIDSKDCTSNRQLPQQQSHDYDRWVQA</sequence>
<proteinExistence type="predicted"/>
<evidence type="ECO:0000313" key="1">
    <source>
        <dbReference type="EMBL" id="CAG9808119.1"/>
    </source>
</evidence>
<dbReference type="EMBL" id="OU895879">
    <property type="protein sequence ID" value="CAG9808119.1"/>
    <property type="molecule type" value="Genomic_DNA"/>
</dbReference>
<reference evidence="1" key="1">
    <citation type="submission" date="2022-01" db="EMBL/GenBank/DDBJ databases">
        <authorList>
            <person name="King R."/>
        </authorList>
    </citation>
    <scope>NUCLEOTIDE SEQUENCE</scope>
</reference>
<evidence type="ECO:0008006" key="3">
    <source>
        <dbReference type="Google" id="ProtNLM"/>
    </source>
</evidence>
<keyword evidence="2" id="KW-1185">Reference proteome</keyword>
<evidence type="ECO:0000313" key="2">
    <source>
        <dbReference type="Proteomes" id="UP001153620"/>
    </source>
</evidence>
<protein>
    <recommendedName>
        <fullName evidence="3">Enhancer of split malpha protein</fullName>
    </recommendedName>
</protein>
<dbReference type="AlphaFoldDB" id="A0A9N9S3U2"/>
<dbReference type="Pfam" id="PF15952">
    <property type="entry name" value="ESM4"/>
    <property type="match status" value="1"/>
</dbReference>
<organism evidence="1 2">
    <name type="scientific">Chironomus riparius</name>
    <dbReference type="NCBI Taxonomy" id="315576"/>
    <lineage>
        <taxon>Eukaryota</taxon>
        <taxon>Metazoa</taxon>
        <taxon>Ecdysozoa</taxon>
        <taxon>Arthropoda</taxon>
        <taxon>Hexapoda</taxon>
        <taxon>Insecta</taxon>
        <taxon>Pterygota</taxon>
        <taxon>Neoptera</taxon>
        <taxon>Endopterygota</taxon>
        <taxon>Diptera</taxon>
        <taxon>Nematocera</taxon>
        <taxon>Chironomoidea</taxon>
        <taxon>Chironomidae</taxon>
        <taxon>Chironominae</taxon>
        <taxon>Chironomus</taxon>
    </lineage>
</organism>